<protein>
    <submittedName>
        <fullName evidence="1">Uncharacterized protein</fullName>
    </submittedName>
</protein>
<dbReference type="InterPro" id="IPR008972">
    <property type="entry name" value="Cupredoxin"/>
</dbReference>
<reference evidence="1 2" key="1">
    <citation type="submission" date="2023-07" db="EMBL/GenBank/DDBJ databases">
        <authorList>
            <person name="Girao M."/>
            <person name="Carvalho M.F."/>
        </authorList>
    </citation>
    <scope>NUCLEOTIDE SEQUENCE [LARGE SCALE GENOMIC DNA]</scope>
    <source>
        <strain evidence="1 2">YIM65754</strain>
    </source>
</reference>
<evidence type="ECO:0000313" key="2">
    <source>
        <dbReference type="Proteomes" id="UP001336020"/>
    </source>
</evidence>
<dbReference type="Proteomes" id="UP001336020">
    <property type="component" value="Unassembled WGS sequence"/>
</dbReference>
<dbReference type="EMBL" id="JAUTXY010000006">
    <property type="protein sequence ID" value="MEE2058888.1"/>
    <property type="molecule type" value="Genomic_DNA"/>
</dbReference>
<dbReference type="RefSeq" id="WP_330134124.1">
    <property type="nucleotide sequence ID" value="NZ_JAUTXY010000006.1"/>
</dbReference>
<evidence type="ECO:0000313" key="1">
    <source>
        <dbReference type="EMBL" id="MEE2058888.1"/>
    </source>
</evidence>
<dbReference type="Gene3D" id="2.60.40.420">
    <property type="entry name" value="Cupredoxins - blue copper proteins"/>
    <property type="match status" value="1"/>
</dbReference>
<name>A0ABU7LBH2_9NOCA</name>
<keyword evidence="2" id="KW-1185">Reference proteome</keyword>
<proteinExistence type="predicted"/>
<accession>A0ABU7LBH2</accession>
<sequence length="44" mass="4790">MNERGSRHLRAGVWSSASRGRYPLVSHSMVDAERGAHGVVEVQG</sequence>
<gene>
    <name evidence="1" type="ORF">Q7514_15305</name>
</gene>
<comment type="caution">
    <text evidence="1">The sequence shown here is derived from an EMBL/GenBank/DDBJ whole genome shotgun (WGS) entry which is preliminary data.</text>
</comment>
<organism evidence="1 2">
    <name type="scientific">Rhodococcus artemisiae</name>
    <dbReference type="NCBI Taxonomy" id="714159"/>
    <lineage>
        <taxon>Bacteria</taxon>
        <taxon>Bacillati</taxon>
        <taxon>Actinomycetota</taxon>
        <taxon>Actinomycetes</taxon>
        <taxon>Mycobacteriales</taxon>
        <taxon>Nocardiaceae</taxon>
        <taxon>Rhodococcus</taxon>
    </lineage>
</organism>